<evidence type="ECO:0000256" key="1">
    <source>
        <dbReference type="SAM" id="SignalP"/>
    </source>
</evidence>
<proteinExistence type="predicted"/>
<accession>A0A1I1DVF3</accession>
<keyword evidence="3" id="KW-1185">Reference proteome</keyword>
<keyword evidence="1" id="KW-0732">Signal</keyword>
<feature type="chain" id="PRO_5015182166" evidence="1">
    <location>
        <begin position="24"/>
        <end position="84"/>
    </location>
</feature>
<evidence type="ECO:0000313" key="2">
    <source>
        <dbReference type="EMBL" id="SFB78376.1"/>
    </source>
</evidence>
<protein>
    <submittedName>
        <fullName evidence="2">Uncharacterized protein</fullName>
    </submittedName>
</protein>
<organism evidence="2 3">
    <name type="scientific">Brevinema andersonii</name>
    <dbReference type="NCBI Taxonomy" id="34097"/>
    <lineage>
        <taxon>Bacteria</taxon>
        <taxon>Pseudomonadati</taxon>
        <taxon>Spirochaetota</taxon>
        <taxon>Spirochaetia</taxon>
        <taxon>Brevinematales</taxon>
        <taxon>Brevinemataceae</taxon>
        <taxon>Brevinema</taxon>
    </lineage>
</organism>
<dbReference type="AlphaFoldDB" id="A0A1I1DVF3"/>
<dbReference type="STRING" id="34097.SAMN02745150_00781"/>
<dbReference type="PROSITE" id="PS51257">
    <property type="entry name" value="PROKAR_LIPOPROTEIN"/>
    <property type="match status" value="1"/>
</dbReference>
<name>A0A1I1DVF3_BREAD</name>
<gene>
    <name evidence="2" type="ORF">SAMN02745150_00781</name>
</gene>
<sequence>MMKYNVFSKTVNFLTLVSFIFGACSLTPSQEIGETENGKENLQYQRMPLDSSPYYGRSLLNGNSLKAYDFILEHHFTLRSMLGV</sequence>
<dbReference type="EMBL" id="FOKY01000004">
    <property type="protein sequence ID" value="SFB78376.1"/>
    <property type="molecule type" value="Genomic_DNA"/>
</dbReference>
<feature type="signal peptide" evidence="1">
    <location>
        <begin position="1"/>
        <end position="23"/>
    </location>
</feature>
<reference evidence="3" key="1">
    <citation type="submission" date="2016-10" db="EMBL/GenBank/DDBJ databases">
        <authorList>
            <person name="Varghese N."/>
            <person name="Submissions S."/>
        </authorList>
    </citation>
    <scope>NUCLEOTIDE SEQUENCE [LARGE SCALE GENOMIC DNA]</scope>
    <source>
        <strain evidence="3">ATCC 43811</strain>
    </source>
</reference>
<dbReference type="Proteomes" id="UP000240042">
    <property type="component" value="Unassembled WGS sequence"/>
</dbReference>
<evidence type="ECO:0000313" key="3">
    <source>
        <dbReference type="Proteomes" id="UP000240042"/>
    </source>
</evidence>